<name>A0A1G5VKQ9_9EURY</name>
<organism evidence="1 2">
    <name type="scientific">Methanobrevibacter millerae</name>
    <dbReference type="NCBI Taxonomy" id="230361"/>
    <lineage>
        <taxon>Archaea</taxon>
        <taxon>Methanobacteriati</taxon>
        <taxon>Methanobacteriota</taxon>
        <taxon>Methanomada group</taxon>
        <taxon>Methanobacteria</taxon>
        <taxon>Methanobacteriales</taxon>
        <taxon>Methanobacteriaceae</taxon>
        <taxon>Methanobrevibacter</taxon>
    </lineage>
</organism>
<dbReference type="EMBL" id="FMXB01000004">
    <property type="protein sequence ID" value="SDA45827.1"/>
    <property type="molecule type" value="Genomic_DNA"/>
</dbReference>
<keyword evidence="2" id="KW-1185">Reference proteome</keyword>
<protein>
    <submittedName>
        <fullName evidence="1">Uncharacterized protein</fullName>
    </submittedName>
</protein>
<proteinExistence type="predicted"/>
<dbReference type="Proteomes" id="UP000323439">
    <property type="component" value="Unassembled WGS sequence"/>
</dbReference>
<evidence type="ECO:0000313" key="1">
    <source>
        <dbReference type="EMBL" id="SDA45827.1"/>
    </source>
</evidence>
<accession>A0A1G5VKQ9</accession>
<evidence type="ECO:0000313" key="2">
    <source>
        <dbReference type="Proteomes" id="UP000323439"/>
    </source>
</evidence>
<gene>
    <name evidence="1" type="ORF">SAMN02910315_00660</name>
</gene>
<sequence length="263" mass="29840">MTKEDGILIRDETIEFVSPLNRYGTYKDYEMMMMTIDEFRRRFSDRFKKIHNNEMDLDVLNQYKSGLDTISSCSALFSHLFNESWFRITQQNQILNLSLKDYPETLLINQTSGIVSIITNIDGFIYKGAVSYDYSYCFCDGLTDNTQDGGKKVYEILLVNDSQTDLNHRFNDDQNFLGLSEDEWDEVARIAGGFLISSSYIVLTNSYCNGGFVMLGIGLGVAGFVCNCFANDVDQELSFKKLNKAAFDTGMEYGSAWANIPLG</sequence>
<dbReference type="RefSeq" id="WP_149731283.1">
    <property type="nucleotide sequence ID" value="NZ_FMXB01000004.1"/>
</dbReference>
<dbReference type="AlphaFoldDB" id="A0A1G5VKQ9"/>
<reference evidence="1 2" key="1">
    <citation type="submission" date="2016-10" db="EMBL/GenBank/DDBJ databases">
        <authorList>
            <person name="Varghese N."/>
            <person name="Submissions S."/>
        </authorList>
    </citation>
    <scope>NUCLEOTIDE SEQUENCE [LARGE SCALE GENOMIC DNA]</scope>
    <source>
        <strain evidence="1 2">DSM 16643</strain>
    </source>
</reference>